<dbReference type="EMBL" id="CP039288">
    <property type="protein sequence ID" value="QCC04971.1"/>
    <property type="molecule type" value="Genomic_DNA"/>
</dbReference>
<feature type="transmembrane region" description="Helical" evidence="7">
    <location>
        <begin position="460"/>
        <end position="483"/>
    </location>
</feature>
<dbReference type="HOGENOM" id="CLU_019375_7_1_4"/>
<evidence type="ECO:0000313" key="11">
    <source>
        <dbReference type="Proteomes" id="UP000296079"/>
    </source>
</evidence>
<feature type="transmembrane region" description="Helical" evidence="7">
    <location>
        <begin position="234"/>
        <end position="259"/>
    </location>
</feature>
<evidence type="ECO:0000256" key="1">
    <source>
        <dbReference type="ARBA" id="ARBA00004651"/>
    </source>
</evidence>
<feature type="transmembrane region" description="Helical" evidence="7">
    <location>
        <begin position="203"/>
        <end position="222"/>
    </location>
</feature>
<dbReference type="Proteomes" id="UP000296079">
    <property type="component" value="Chromosome 2"/>
</dbReference>
<evidence type="ECO:0000256" key="6">
    <source>
        <dbReference type="ARBA" id="ARBA00023136"/>
    </source>
</evidence>
<evidence type="ECO:0000256" key="7">
    <source>
        <dbReference type="SAM" id="Phobius"/>
    </source>
</evidence>
<organism evidence="8 10">
    <name type="scientific">Cupriavidus necator (strain ATCC 17699 / DSM 428 / KCTC 22496 / NCIMB 10442 / H16 / Stanier 337)</name>
    <name type="common">Ralstonia eutropha</name>
    <dbReference type="NCBI Taxonomy" id="381666"/>
    <lineage>
        <taxon>Bacteria</taxon>
        <taxon>Pseudomonadati</taxon>
        <taxon>Pseudomonadota</taxon>
        <taxon>Betaproteobacteria</taxon>
        <taxon>Burkholderiales</taxon>
        <taxon>Burkholderiaceae</taxon>
        <taxon>Cupriavidus</taxon>
    </lineage>
</organism>
<evidence type="ECO:0000256" key="4">
    <source>
        <dbReference type="ARBA" id="ARBA00022692"/>
    </source>
</evidence>
<evidence type="ECO:0000256" key="2">
    <source>
        <dbReference type="ARBA" id="ARBA00022448"/>
    </source>
</evidence>
<dbReference type="InterPro" id="IPR036458">
    <property type="entry name" value="Na:dicarbo_symporter_sf"/>
</dbReference>
<dbReference type="PRINTS" id="PR00173">
    <property type="entry name" value="EDTRNSPORT"/>
</dbReference>
<feature type="transmembrane region" description="Helical" evidence="7">
    <location>
        <begin position="345"/>
        <end position="362"/>
    </location>
</feature>
<dbReference type="PANTHER" id="PTHR42865:SF7">
    <property type="entry name" value="PROTON_GLUTAMATE-ASPARTATE SYMPORTER"/>
    <property type="match status" value="1"/>
</dbReference>
<feature type="transmembrane region" description="Helical" evidence="7">
    <location>
        <begin position="34"/>
        <end position="62"/>
    </location>
</feature>
<dbReference type="SUPFAM" id="SSF118215">
    <property type="entry name" value="Proton glutamate symport protein"/>
    <property type="match status" value="1"/>
</dbReference>
<feature type="transmembrane region" description="Helical" evidence="7">
    <location>
        <begin position="368"/>
        <end position="390"/>
    </location>
</feature>
<reference evidence="8 10" key="1">
    <citation type="journal article" date="2006" name="Nat. Biotechnol.">
        <title>Genome sequence of the bioplastic-producing 'Knallgas' bacterium Ralstonia eutropha H16.</title>
        <authorList>
            <person name="Pohlmann A."/>
            <person name="Fricke W.F."/>
            <person name="Reinecke F."/>
            <person name="Kusian B."/>
            <person name="Liesegang H."/>
            <person name="Cramm R."/>
            <person name="Eitinger T."/>
            <person name="Ewering C."/>
            <person name="Potter M."/>
            <person name="Schwartz E."/>
            <person name="Strittmatter A."/>
            <person name="Voss I."/>
            <person name="Gottschalk G."/>
            <person name="Steinbuechel A."/>
            <person name="Friedrich B."/>
            <person name="Bowien B."/>
        </authorList>
    </citation>
    <scope>NUCLEOTIDE SEQUENCE [LARGE SCALE GENOMIC DNA]</scope>
    <source>
        <strain evidence="10">ATCC 17699 / DSM 428 / KCTC 22496 / NCIMB 10442 / H16 / Stanier 337</strain>
        <strain evidence="8">H16</strain>
    </source>
</reference>
<keyword evidence="10" id="KW-1185">Reference proteome</keyword>
<gene>
    <name evidence="8" type="primary">gltP4</name>
    <name evidence="8" type="ordered locus">H16_B2420</name>
    <name evidence="9" type="ORF">E6A55_31390</name>
</gene>
<dbReference type="Pfam" id="PF00375">
    <property type="entry name" value="SDF"/>
    <property type="match status" value="1"/>
</dbReference>
<dbReference type="InterPro" id="IPR001991">
    <property type="entry name" value="Na-dicarboxylate_symporter"/>
</dbReference>
<keyword evidence="5 7" id="KW-1133">Transmembrane helix</keyword>
<feature type="transmembrane region" description="Helical" evidence="7">
    <location>
        <begin position="74"/>
        <end position="99"/>
    </location>
</feature>
<keyword evidence="4 7" id="KW-0812">Transmembrane</keyword>
<evidence type="ECO:0000313" key="10">
    <source>
        <dbReference type="Proteomes" id="UP000008210"/>
    </source>
</evidence>
<dbReference type="RefSeq" id="WP_010810722.1">
    <property type="nucleotide sequence ID" value="NC_008314.1"/>
</dbReference>
<evidence type="ECO:0000256" key="5">
    <source>
        <dbReference type="ARBA" id="ARBA00022989"/>
    </source>
</evidence>
<dbReference type="GO" id="GO:0005886">
    <property type="term" value="C:plasma membrane"/>
    <property type="evidence" value="ECO:0007669"/>
    <property type="project" value="UniProtKB-SubCell"/>
</dbReference>
<dbReference type="Gene3D" id="1.10.3860.10">
    <property type="entry name" value="Sodium:dicarboxylate symporter"/>
    <property type="match status" value="1"/>
</dbReference>
<proteinExistence type="predicted"/>
<feature type="transmembrane region" description="Helical" evidence="7">
    <location>
        <begin position="308"/>
        <end position="333"/>
    </location>
</feature>
<dbReference type="STRING" id="381666.H16_B2420"/>
<keyword evidence="2" id="KW-0813">Transport</keyword>
<dbReference type="PANTHER" id="PTHR42865">
    <property type="entry name" value="PROTON/GLUTAMATE-ASPARTATE SYMPORTER"/>
    <property type="match status" value="1"/>
</dbReference>
<comment type="subcellular location">
    <subcellularLocation>
        <location evidence="1">Cell membrane</location>
        <topology evidence="1">Multi-pass membrane protein</topology>
    </subcellularLocation>
</comment>
<dbReference type="eggNOG" id="COG1301">
    <property type="taxonomic scope" value="Bacteria"/>
</dbReference>
<dbReference type="EMBL" id="AM260480">
    <property type="protein sequence ID" value="CAJ97202.1"/>
    <property type="molecule type" value="Genomic_DNA"/>
</dbReference>
<evidence type="ECO:0000256" key="3">
    <source>
        <dbReference type="ARBA" id="ARBA00022475"/>
    </source>
</evidence>
<dbReference type="OrthoDB" id="9766690at2"/>
<protein>
    <submittedName>
        <fullName evidence="9">Cation:dicarboxylase symporter family transporter</fullName>
    </submittedName>
    <submittedName>
        <fullName evidence="8">Proton/sodium-dicarboxylate symporter</fullName>
    </submittedName>
</protein>
<keyword evidence="3" id="KW-1003">Cell membrane</keyword>
<feature type="transmembrane region" description="Helical" evidence="7">
    <location>
        <begin position="164"/>
        <end position="182"/>
    </location>
</feature>
<dbReference type="GO" id="GO:0015293">
    <property type="term" value="F:symporter activity"/>
    <property type="evidence" value="ECO:0007669"/>
    <property type="project" value="UniProtKB-KW"/>
</dbReference>
<reference evidence="9 11" key="2">
    <citation type="submission" date="2019-04" db="EMBL/GenBank/DDBJ databases">
        <title>Long-read de novo sequencing of Cupriavidus necator H16.</title>
        <authorList>
            <person name="Little G.T."/>
            <person name="Ehsaan M."/>
            <person name="Arenas-Lopez C."/>
            <person name="Jawed K."/>
            <person name="Winzer K."/>
            <person name="Kovacs K."/>
            <person name="Malys N."/>
            <person name="Minton N.P."/>
        </authorList>
    </citation>
    <scope>NUCLEOTIDE SEQUENCE [LARGE SCALE GENOMIC DNA]</scope>
    <source>
        <strain evidence="9 11">H16</strain>
    </source>
</reference>
<dbReference type="Proteomes" id="UP000008210">
    <property type="component" value="Chromosome 2"/>
</dbReference>
<dbReference type="AlphaFoldDB" id="Q0JYH2"/>
<feature type="transmembrane region" description="Helical" evidence="7">
    <location>
        <begin position="402"/>
        <end position="421"/>
    </location>
</feature>
<evidence type="ECO:0000313" key="9">
    <source>
        <dbReference type="EMBL" id="QCC04971.1"/>
    </source>
</evidence>
<evidence type="ECO:0000313" key="8">
    <source>
        <dbReference type="EMBL" id="CAJ97202.1"/>
    </source>
</evidence>
<name>Q0JYH2_CUPNH</name>
<dbReference type="KEGG" id="reh:H16_B2420"/>
<keyword evidence="6 7" id="KW-0472">Membrane</keyword>
<accession>Q0JYH2</accession>
<sequence length="484" mass="48818">MKALNWLSHSVPGLLLCLVAGALAGTVAGPLGRFAWLVGQLYLSVVNMAAVPLLVVATFFGLRQVLALPRAGARFGAIFGTAAGVVGVCALAGALAGLLTAPGAELPAQASEKLGALILSGVADGGEVRVDLHGKAEANTDKLPHALGNIIPDNFYRALAHGQTLGVLTGALLFGLAFAALSREQTGMLSNVFEGIYRTFEQIIAHANLLIPVLAFGLAAHLSMHADRATMGAMAGVLVTFLMLCLLLSGVAAAAIAACARLPFSQVVTELNGSMLVGLASGSATAPIPHTIEAMSARLGFPRGLVELVVPLGAVFVRGGSALYFALATVFVANLYGRPVGAGDVAWIAMAATIAAWLSAGQGGLGTIAYAGVALSVLQLPAEAAAVLLLAIDPICDGPRNALSLVCTCAVIALVSVGLPMERVAAQRMEGADGRAHVPGPRLPAAQAAAVRLVLTRAQLALASACALLAGLLIVLMGIGVGAK</sequence>